<proteinExistence type="predicted"/>
<dbReference type="InParanoid" id="G0V6Q9"/>
<dbReference type="STRING" id="1064592.G0V6Q9"/>
<dbReference type="Proteomes" id="UP000001640">
    <property type="component" value="Chromosome 1"/>
</dbReference>
<dbReference type="Pfam" id="PF00018">
    <property type="entry name" value="SH3_1"/>
    <property type="match status" value="1"/>
</dbReference>
<dbReference type="PROSITE" id="PS50002">
    <property type="entry name" value="SH3"/>
    <property type="match status" value="1"/>
</dbReference>
<evidence type="ECO:0000256" key="5">
    <source>
        <dbReference type="PROSITE-ProRule" id="PRU00168"/>
    </source>
</evidence>
<dbReference type="GO" id="GO:0005085">
    <property type="term" value="F:guanyl-nucleotide exchange factor activity"/>
    <property type="evidence" value="ECO:0007669"/>
    <property type="project" value="UniProtKB-KW"/>
</dbReference>
<feature type="domain" description="SH3" evidence="8">
    <location>
        <begin position="58"/>
        <end position="124"/>
    </location>
</feature>
<reference key="2">
    <citation type="submission" date="2011-08" db="EMBL/GenBank/DDBJ databases">
        <title>Genome sequence of Naumovozyma castellii.</title>
        <authorList>
            <person name="Gordon J.L."/>
            <person name="Armisen D."/>
            <person name="Proux-Wera E."/>
            <person name="OhEigeartaigh S.S."/>
            <person name="Byrne K.P."/>
            <person name="Wolfe K.H."/>
        </authorList>
    </citation>
    <scope>NUCLEOTIDE SEQUENCE</scope>
    <source>
        <strain>Type strain:CBS 4309</strain>
    </source>
</reference>
<keyword evidence="2" id="KW-0132">Cell division</keyword>
<dbReference type="SUPFAM" id="SSF50044">
    <property type="entry name" value="SH3-domain"/>
    <property type="match status" value="1"/>
</dbReference>
<dbReference type="Pfam" id="PF00618">
    <property type="entry name" value="RasGEF_N"/>
    <property type="match status" value="1"/>
</dbReference>
<dbReference type="CDD" id="cd06224">
    <property type="entry name" value="REM"/>
    <property type="match status" value="1"/>
</dbReference>
<dbReference type="InterPro" id="IPR001452">
    <property type="entry name" value="SH3_domain"/>
</dbReference>
<evidence type="ECO:0000313" key="11">
    <source>
        <dbReference type="EMBL" id="CCC67155.1"/>
    </source>
</evidence>
<evidence type="ECO:0000259" key="8">
    <source>
        <dbReference type="PROSITE" id="PS50002"/>
    </source>
</evidence>
<dbReference type="OrthoDB" id="546434at2759"/>
<accession>G0V6Q9</accession>
<dbReference type="PROSITE" id="PS50212">
    <property type="entry name" value="RASGEF_NTER"/>
    <property type="match status" value="1"/>
</dbReference>
<dbReference type="SMART" id="SM00229">
    <property type="entry name" value="RasGEFN"/>
    <property type="match status" value="1"/>
</dbReference>
<dbReference type="InterPro" id="IPR036964">
    <property type="entry name" value="RASGEF_cat_dom_sf"/>
</dbReference>
<dbReference type="RefSeq" id="XP_003673538.1">
    <property type="nucleotide sequence ID" value="XM_003673490.1"/>
</dbReference>
<evidence type="ECO:0000256" key="4">
    <source>
        <dbReference type="ARBA" id="ARBA00023306"/>
    </source>
</evidence>
<evidence type="ECO:0000256" key="6">
    <source>
        <dbReference type="PROSITE-ProRule" id="PRU00192"/>
    </source>
</evidence>
<dbReference type="PANTHER" id="PTHR23113">
    <property type="entry name" value="GUANINE NUCLEOTIDE EXCHANGE FACTOR"/>
    <property type="match status" value="1"/>
</dbReference>
<dbReference type="GO" id="GO:0005886">
    <property type="term" value="C:plasma membrane"/>
    <property type="evidence" value="ECO:0007669"/>
    <property type="project" value="TreeGrafter"/>
</dbReference>
<dbReference type="eggNOG" id="KOG3417">
    <property type="taxonomic scope" value="Eukaryota"/>
</dbReference>
<organism evidence="11 12">
    <name type="scientific">Naumovozyma castellii</name>
    <name type="common">Yeast</name>
    <name type="synonym">Saccharomyces castellii</name>
    <dbReference type="NCBI Taxonomy" id="27288"/>
    <lineage>
        <taxon>Eukaryota</taxon>
        <taxon>Fungi</taxon>
        <taxon>Dikarya</taxon>
        <taxon>Ascomycota</taxon>
        <taxon>Saccharomycotina</taxon>
        <taxon>Saccharomycetes</taxon>
        <taxon>Saccharomycetales</taxon>
        <taxon>Saccharomycetaceae</taxon>
        <taxon>Naumovozyma</taxon>
    </lineage>
</organism>
<dbReference type="CDD" id="cd00155">
    <property type="entry name" value="RasGEF"/>
    <property type="match status" value="1"/>
</dbReference>
<evidence type="ECO:0000256" key="1">
    <source>
        <dbReference type="ARBA" id="ARBA00022443"/>
    </source>
</evidence>
<feature type="domain" description="N-terminal Ras-GEF" evidence="10">
    <location>
        <begin position="881"/>
        <end position="1014"/>
    </location>
</feature>
<dbReference type="SMART" id="SM00147">
    <property type="entry name" value="RasGEF"/>
    <property type="match status" value="1"/>
</dbReference>
<feature type="region of interest" description="Disordered" evidence="7">
    <location>
        <begin position="827"/>
        <end position="851"/>
    </location>
</feature>
<dbReference type="KEGG" id="ncs:NCAS_0A05970"/>
<gene>
    <name evidence="11" type="primary">NCAS0A05970</name>
    <name evidence="11" type="ordered locus">NCAS_0A05970</name>
</gene>
<feature type="domain" description="Ras-GEF" evidence="9">
    <location>
        <begin position="1083"/>
        <end position="1321"/>
    </location>
</feature>
<dbReference type="InterPro" id="IPR000651">
    <property type="entry name" value="Ras-like_Gua-exchang_fac_N"/>
</dbReference>
<protein>
    <recommendedName>
        <fullName evidence="13">Cell division control protein 25</fullName>
    </recommendedName>
</protein>
<dbReference type="InterPro" id="IPR036028">
    <property type="entry name" value="SH3-like_dom_sf"/>
</dbReference>
<dbReference type="InterPro" id="IPR008937">
    <property type="entry name" value="Ras-like_GEF"/>
</dbReference>
<dbReference type="Gene3D" id="1.20.870.10">
    <property type="entry name" value="Son of sevenless (SoS) protein Chain: S domain 1"/>
    <property type="match status" value="1"/>
</dbReference>
<dbReference type="GeneID" id="96900636"/>
<feature type="compositionally biased region" description="Polar residues" evidence="7">
    <location>
        <begin position="8"/>
        <end position="18"/>
    </location>
</feature>
<dbReference type="OMA" id="KIIMCAQ"/>
<dbReference type="HOGENOM" id="CLU_002171_1_0_1"/>
<keyword evidence="4" id="KW-0131">Cell cycle</keyword>
<dbReference type="PROSITE" id="PS50009">
    <property type="entry name" value="RASGEF_CAT"/>
    <property type="match status" value="1"/>
</dbReference>
<sequence>MNKDPNKNKQPSFSSNELSSATAISSTSASESLDSSTTPTFPSSSSTSSSSSSSSQGIPTDIVRVVYDFTPSSSDQLQLRQNEIVYVLNKPNTGWWDGITISESPQQQIKRGWFPQTFVHSITFSSTISPLSLSRTTTASLSSSTATAASSRDWKLLSVREIDSLLNQLQTSIQLEWTPKIMNKSSSLDVIYCNDLLHIKCLELPILSAQPISPLIDEDLVSQEEARLQREMNKLIISSPSSSSSSGKETPKQDEEKEQEQLQLLSVPSKPILADDSLFYNKQYDITNYAHLRAMTLYYIDQSHRMFATLDREQFQETFMLTTTYITYIQMCRRLLSSKMKLKKALYCQVETILKRLMLAVSNIQLNAYTCFNTLHQDRMVREKGYMDTDIITKSRQNKRSLSVFDLIDKEFVQLTRDVNGVFDLLTNNNDSVENDENAPIPQLYPRFFKGSFNAGSWSNAFPLSDDKLISGVPQKMYEAIARASGVNLPDSVTDSIQTTLTLNTSTLVNESNANLFLHGTRRGSVTTNLFKPYLSPSSGGRMPSTASTLKDFESTSTNGNLANNKLPLNFTTLDMIKKKRQQIVNGLKQLQSSAVTENNRNPDSVKRNLELNLEIYEDFSNSALIMEILSDLNLKIFINLKELVKSVPNNNDDEVLIDEETEDFLDHSLLSIVPLLREFYGAQQKLHFVFTAMIICTQHTTLVDPYIFHSMKSNLPTGFYEPSINVDESISHDLNQYATRIYETLVNQDVNVKNDEFFDISNYLRVTTQEYIETTDDIINAVEQLIDARGNLLNYVARMMKNDITNALLKGEGEDEKWFETATQESYNTSDSITSTFEPHAQEEEQQKPASENVWYDSSVYEGLPWYLKPIYNKQLVFDVKHRVKGGTKNALIEHLTNIRFSDHWFNIVFLLTFRSIFTPKEFLMALIERYNAYPPDGLSFGQYNRWIVEKAFPTKVRVVSIMNKFLSQYWTSYYYTENLCVLKSFADTATQEDIEGCEELQKNIKRTLLEAKRETGRKDEDKIEKNVFIKKETNPSVATANQSPRKQVGSSFLSSIHSLSTSSSRSKIFKEVKKLELFDITPTTMAQQLSLLEHELYCQITIFECLERVWGKKYGGFGGSPNITIFINGANNLTNFVSYTIVSNANISRRIQIITYFIAVAQYCRDINNFSSMTAIISALYSSPVYRLKKTWHLVPESSKALLRELNTLMDSTKNFIRYRQLLKSVRQVVCVPFFGVYLSDLTFAHTGNPDFLSGSTELINFSKRAKVVEIIEEVINFKKLHYTSFGKNLEVLDFINHSLKNVPHIETQYNLSLNLESRSR</sequence>
<evidence type="ECO:0000313" key="12">
    <source>
        <dbReference type="Proteomes" id="UP000001640"/>
    </source>
</evidence>
<dbReference type="SUPFAM" id="SSF48366">
    <property type="entry name" value="Ras GEF"/>
    <property type="match status" value="1"/>
</dbReference>
<feature type="region of interest" description="Disordered" evidence="7">
    <location>
        <begin position="238"/>
        <end position="261"/>
    </location>
</feature>
<evidence type="ECO:0000256" key="7">
    <source>
        <dbReference type="SAM" id="MobiDB-lite"/>
    </source>
</evidence>
<keyword evidence="3 5" id="KW-0344">Guanine-nucleotide releasing factor</keyword>
<dbReference type="InterPro" id="IPR001895">
    <property type="entry name" value="RASGEF_cat_dom"/>
</dbReference>
<evidence type="ECO:0000259" key="9">
    <source>
        <dbReference type="PROSITE" id="PS50009"/>
    </source>
</evidence>
<dbReference type="PROSITE" id="PS00720">
    <property type="entry name" value="RASGEF"/>
    <property type="match status" value="1"/>
</dbReference>
<feature type="region of interest" description="Disordered" evidence="7">
    <location>
        <begin position="1"/>
        <end position="57"/>
    </location>
</feature>
<dbReference type="CDD" id="cd11883">
    <property type="entry name" value="SH3_Sdc25"/>
    <property type="match status" value="1"/>
</dbReference>
<evidence type="ECO:0000256" key="3">
    <source>
        <dbReference type="ARBA" id="ARBA00022658"/>
    </source>
</evidence>
<keyword evidence="12" id="KW-1185">Reference proteome</keyword>
<reference evidence="11 12" key="1">
    <citation type="journal article" date="2011" name="Proc. Natl. Acad. Sci. U.S.A.">
        <title>Evolutionary erosion of yeast sex chromosomes by mating-type switching accidents.</title>
        <authorList>
            <person name="Gordon J.L."/>
            <person name="Armisen D."/>
            <person name="Proux-Wera E."/>
            <person name="Oheigeartaigh S.S."/>
            <person name="Byrne K.P."/>
            <person name="Wolfe K.H."/>
        </authorList>
    </citation>
    <scope>NUCLEOTIDE SEQUENCE [LARGE SCALE GENOMIC DNA]</scope>
    <source>
        <strain evidence="12">ATCC 76901 / BCRC 22586 / CBS 4309 / NBRC 1992 / NRRL Y-12630</strain>
    </source>
</reference>
<feature type="compositionally biased region" description="Low complexity" evidence="7">
    <location>
        <begin position="19"/>
        <end position="55"/>
    </location>
</feature>
<evidence type="ECO:0000259" key="10">
    <source>
        <dbReference type="PROSITE" id="PS50212"/>
    </source>
</evidence>
<dbReference type="InterPro" id="IPR023578">
    <property type="entry name" value="Ras_GEF_dom_sf"/>
</dbReference>
<dbReference type="GO" id="GO:0051301">
    <property type="term" value="P:cell division"/>
    <property type="evidence" value="ECO:0007669"/>
    <property type="project" value="UniProtKB-KW"/>
</dbReference>
<dbReference type="PANTHER" id="PTHR23113:SF368">
    <property type="entry name" value="CELL DIVISION CONTROL PROTEIN 25"/>
    <property type="match status" value="1"/>
</dbReference>
<dbReference type="InterPro" id="IPR019804">
    <property type="entry name" value="Ras_G-nucl-exch_fac_CS"/>
</dbReference>
<dbReference type="Gene3D" id="1.10.840.10">
    <property type="entry name" value="Ras guanine-nucleotide exchange factors catalytic domain"/>
    <property type="match status" value="1"/>
</dbReference>
<feature type="compositionally biased region" description="Polar residues" evidence="7">
    <location>
        <begin position="827"/>
        <end position="838"/>
    </location>
</feature>
<dbReference type="GO" id="GO:0007265">
    <property type="term" value="P:Ras protein signal transduction"/>
    <property type="evidence" value="ECO:0007669"/>
    <property type="project" value="TreeGrafter"/>
</dbReference>
<dbReference type="Pfam" id="PF00617">
    <property type="entry name" value="RasGEF"/>
    <property type="match status" value="1"/>
</dbReference>
<evidence type="ECO:0000256" key="2">
    <source>
        <dbReference type="ARBA" id="ARBA00022618"/>
    </source>
</evidence>
<name>G0V6Q9_NAUCA</name>
<dbReference type="SMART" id="SM00326">
    <property type="entry name" value="SH3"/>
    <property type="match status" value="1"/>
</dbReference>
<keyword evidence="1 6" id="KW-0728">SH3 domain</keyword>
<dbReference type="Gene3D" id="2.30.30.40">
    <property type="entry name" value="SH3 Domains"/>
    <property type="match status" value="1"/>
</dbReference>
<dbReference type="EMBL" id="HE576752">
    <property type="protein sequence ID" value="CCC67155.1"/>
    <property type="molecule type" value="Genomic_DNA"/>
</dbReference>
<evidence type="ECO:0008006" key="13">
    <source>
        <dbReference type="Google" id="ProtNLM"/>
    </source>
</evidence>